<evidence type="ECO:0000313" key="1">
    <source>
        <dbReference type="EMBL" id="MDT1062828.1"/>
    </source>
</evidence>
<evidence type="ECO:0000313" key="2">
    <source>
        <dbReference type="Proteomes" id="UP001251085"/>
    </source>
</evidence>
<accession>A0ABU3EF15</accession>
<protein>
    <submittedName>
        <fullName evidence="1">2-dehydro-3-deoxygalactonokinase</fullName>
    </submittedName>
</protein>
<dbReference type="RefSeq" id="WP_311759922.1">
    <property type="nucleotide sequence ID" value="NZ_JAVRQI010000009.1"/>
</dbReference>
<dbReference type="InterPro" id="IPR042257">
    <property type="entry name" value="DGOK_C"/>
</dbReference>
<dbReference type="EMBL" id="JAVRQI010000009">
    <property type="protein sequence ID" value="MDT1062828.1"/>
    <property type="molecule type" value="Genomic_DNA"/>
</dbReference>
<dbReference type="Gene3D" id="3.30.420.310">
    <property type="entry name" value="2-keto-3-deoxy-galactonokinase, C-terminal domain"/>
    <property type="match status" value="1"/>
</dbReference>
<organism evidence="1 2">
    <name type="scientific">Paracoccus broussonetiae</name>
    <dbReference type="NCBI Taxonomy" id="3075834"/>
    <lineage>
        <taxon>Bacteria</taxon>
        <taxon>Pseudomonadati</taxon>
        <taxon>Pseudomonadota</taxon>
        <taxon>Alphaproteobacteria</taxon>
        <taxon>Rhodobacterales</taxon>
        <taxon>Paracoccaceae</taxon>
        <taxon>Paracoccus</taxon>
    </lineage>
</organism>
<dbReference type="InterPro" id="IPR042258">
    <property type="entry name" value="DGOK_N"/>
</dbReference>
<comment type="caution">
    <text evidence="1">The sequence shown here is derived from an EMBL/GenBank/DDBJ whole genome shotgun (WGS) entry which is preliminary data.</text>
</comment>
<dbReference type="Pfam" id="PF05035">
    <property type="entry name" value="DGOK"/>
    <property type="match status" value="1"/>
</dbReference>
<sequence length="305" mass="32229">MVSPVVTGPDWIAVDWGTTRLRVWAMQGSEVLDNRSSDKGMGSLTPEGFEPALLELVADWLGDRPVPVIACGMVGARTGWVEAEYRPTPCTPLDPLRATRPLVADPRLQVHILPGLSQIDPPDVLRGEETQIAGFLARNPDFEGTLCLPGTHCKWVRIASGMVEGFHTFMTGEVYALLSRQSVLRLTIGDARPDMDSFLEASAQAATNADMAPAGLFPLRAAALLNGLTAEQGAGRLSGLLIGSELAAARPLWSDRRVVIIGAPELSALYAGALTQAGADAHQMDGGELVLAGLTAAASALTRTT</sequence>
<name>A0ABU3EF15_9RHOB</name>
<keyword evidence="2" id="KW-1185">Reference proteome</keyword>
<dbReference type="CDD" id="cd24012">
    <property type="entry name" value="ASKHA_NBD_KDGal-kinase"/>
    <property type="match status" value="1"/>
</dbReference>
<dbReference type="InterPro" id="IPR007729">
    <property type="entry name" value="DGOK"/>
</dbReference>
<gene>
    <name evidence="1" type="ORF">RM190_13195</name>
</gene>
<dbReference type="Gene3D" id="3.30.420.300">
    <property type="entry name" value="2-keto-3-deoxy-galactonokinase, substrate binding domain"/>
    <property type="match status" value="1"/>
</dbReference>
<reference evidence="2" key="1">
    <citation type="submission" date="2023-07" db="EMBL/GenBank/DDBJ databases">
        <title>Characterization of two Paracoccaceae strains isolated from Phycosphere and proposal of Xinfangfangia lacusdiani sp. nov.</title>
        <authorList>
            <person name="Deng Y."/>
            <person name="Zhang Y.Q."/>
        </authorList>
    </citation>
    <scope>NUCLEOTIDE SEQUENCE [LARGE SCALE GENOMIC DNA]</scope>
    <source>
        <strain evidence="2">CPCC 101403</strain>
    </source>
</reference>
<dbReference type="Proteomes" id="UP001251085">
    <property type="component" value="Unassembled WGS sequence"/>
</dbReference>
<proteinExistence type="predicted"/>